<organism evidence="3 4">
    <name type="scientific">Cognatilysobacter xinjiangensis</name>
    <dbReference type="NCBI Taxonomy" id="546892"/>
    <lineage>
        <taxon>Bacteria</taxon>
        <taxon>Pseudomonadati</taxon>
        <taxon>Pseudomonadota</taxon>
        <taxon>Gammaproteobacteria</taxon>
        <taxon>Lysobacterales</taxon>
        <taxon>Lysobacteraceae</taxon>
        <taxon>Cognatilysobacter</taxon>
    </lineage>
</organism>
<proteinExistence type="predicted"/>
<feature type="region of interest" description="Disordered" evidence="1">
    <location>
        <begin position="62"/>
        <end position="103"/>
    </location>
</feature>
<feature type="chain" id="PRO_5045553888" evidence="2">
    <location>
        <begin position="21"/>
        <end position="103"/>
    </location>
</feature>
<sequence>MRRFPIIAALALALPLAAQAHDAALVPADGQAAAAAAEAPVKSKPKSQNRFGQAIAELARVAREQRDAERAASTPGDTSVATRTAAPGGRAAPITASLKDGGH</sequence>
<accession>A0ABQ3C711</accession>
<protein>
    <submittedName>
        <fullName evidence="3">Uncharacterized protein</fullName>
    </submittedName>
</protein>
<evidence type="ECO:0000313" key="3">
    <source>
        <dbReference type="EMBL" id="GGZ64310.1"/>
    </source>
</evidence>
<evidence type="ECO:0000256" key="1">
    <source>
        <dbReference type="SAM" id="MobiDB-lite"/>
    </source>
</evidence>
<evidence type="ECO:0000313" key="4">
    <source>
        <dbReference type="Proteomes" id="UP000643403"/>
    </source>
</evidence>
<evidence type="ECO:0000256" key="2">
    <source>
        <dbReference type="SAM" id="SignalP"/>
    </source>
</evidence>
<dbReference type="Proteomes" id="UP000643403">
    <property type="component" value="Unassembled WGS sequence"/>
</dbReference>
<dbReference type="RefSeq" id="WP_189449042.1">
    <property type="nucleotide sequence ID" value="NZ_BMXY01000002.1"/>
</dbReference>
<reference evidence="4" key="1">
    <citation type="journal article" date="2019" name="Int. J. Syst. Evol. Microbiol.">
        <title>The Global Catalogue of Microorganisms (GCM) 10K type strain sequencing project: providing services to taxonomists for standard genome sequencing and annotation.</title>
        <authorList>
            <consortium name="The Broad Institute Genomics Platform"/>
            <consortium name="The Broad Institute Genome Sequencing Center for Infectious Disease"/>
            <person name="Wu L."/>
            <person name="Ma J."/>
        </authorList>
    </citation>
    <scope>NUCLEOTIDE SEQUENCE [LARGE SCALE GENOMIC DNA]</scope>
    <source>
        <strain evidence="4">KCTC 22558</strain>
    </source>
</reference>
<comment type="caution">
    <text evidence="3">The sequence shown here is derived from an EMBL/GenBank/DDBJ whole genome shotgun (WGS) entry which is preliminary data.</text>
</comment>
<feature type="signal peptide" evidence="2">
    <location>
        <begin position="1"/>
        <end position="20"/>
    </location>
</feature>
<gene>
    <name evidence="3" type="ORF">GCM10008101_17410</name>
</gene>
<feature type="compositionally biased region" description="Low complexity" evidence="1">
    <location>
        <begin position="81"/>
        <end position="93"/>
    </location>
</feature>
<name>A0ABQ3C711_9GAMM</name>
<dbReference type="EMBL" id="BMXY01000002">
    <property type="protein sequence ID" value="GGZ64310.1"/>
    <property type="molecule type" value="Genomic_DNA"/>
</dbReference>
<keyword evidence="2" id="KW-0732">Signal</keyword>
<keyword evidence="4" id="KW-1185">Reference proteome</keyword>